<dbReference type="PANTHER" id="PTHR34219">
    <property type="entry name" value="IRON-REGULATED INNER MEMBRANE PROTEIN-RELATED"/>
    <property type="match status" value="1"/>
</dbReference>
<evidence type="ECO:0000313" key="3">
    <source>
        <dbReference type="EMBL" id="PSJ36909.1"/>
    </source>
</evidence>
<feature type="domain" description="PepSY" evidence="2">
    <location>
        <begin position="105"/>
        <end position="167"/>
    </location>
</feature>
<dbReference type="Pfam" id="PF03929">
    <property type="entry name" value="PepSY_TM"/>
    <property type="match status" value="1"/>
</dbReference>
<keyword evidence="1" id="KW-0472">Membrane</keyword>
<dbReference type="OrthoDB" id="9806195at2"/>
<organism evidence="3 4">
    <name type="scientific">Allosphingosinicella deserti</name>
    <dbReference type="NCBI Taxonomy" id="2116704"/>
    <lineage>
        <taxon>Bacteria</taxon>
        <taxon>Pseudomonadati</taxon>
        <taxon>Pseudomonadota</taxon>
        <taxon>Alphaproteobacteria</taxon>
        <taxon>Sphingomonadales</taxon>
        <taxon>Sphingomonadaceae</taxon>
        <taxon>Allosphingosinicella</taxon>
    </lineage>
</organism>
<evidence type="ECO:0000313" key="4">
    <source>
        <dbReference type="Proteomes" id="UP000241167"/>
    </source>
</evidence>
<sequence>MNIRQQLRRWHIWLGWIVGLPLLAWTTSGLVMVAKPIEEVRGADLLAEAPGLPSGLAPVPPAIGPRPVTSLTLEQRSGGPRWIVRYADGEARLADPATGALLPALTAADAAREVAARYTGKVRVTAVDRTSRASPPVDLRRPIAAWRVTMADGTRFYVDAATGEIVARRTRWWRVYDWMWGLHIMDLRTREDTHNPLVIGFGIVTLVTTIMALVMLPLTLRRRKAKNGGTVTAGS</sequence>
<protein>
    <recommendedName>
        <fullName evidence="2">PepSY domain-containing protein</fullName>
    </recommendedName>
</protein>
<proteinExistence type="predicted"/>
<comment type="caution">
    <text evidence="3">The sequence shown here is derived from an EMBL/GenBank/DDBJ whole genome shotgun (WGS) entry which is preliminary data.</text>
</comment>
<reference evidence="3 4" key="1">
    <citation type="submission" date="2018-03" db="EMBL/GenBank/DDBJ databases">
        <title>The draft genome of Sphingosinicella sp. GL-C-18.</title>
        <authorList>
            <person name="Liu L."/>
            <person name="Li L."/>
            <person name="Liang L."/>
            <person name="Zhang X."/>
            <person name="Wang T."/>
        </authorList>
    </citation>
    <scope>NUCLEOTIDE SEQUENCE [LARGE SCALE GENOMIC DNA]</scope>
    <source>
        <strain evidence="3 4">GL-C-18</strain>
    </source>
</reference>
<feature type="transmembrane region" description="Helical" evidence="1">
    <location>
        <begin position="197"/>
        <end position="218"/>
    </location>
</feature>
<dbReference type="InterPro" id="IPR025711">
    <property type="entry name" value="PepSY"/>
</dbReference>
<dbReference type="AlphaFoldDB" id="A0A2P7QG33"/>
<accession>A0A2P7QG33</accession>
<dbReference type="PANTHER" id="PTHR34219:SF3">
    <property type="entry name" value="BLL7967 PROTEIN"/>
    <property type="match status" value="1"/>
</dbReference>
<dbReference type="InterPro" id="IPR005625">
    <property type="entry name" value="PepSY-ass_TM"/>
</dbReference>
<dbReference type="RefSeq" id="WP_106515723.1">
    <property type="nucleotide sequence ID" value="NZ_PXYI01000011.1"/>
</dbReference>
<feature type="transmembrane region" description="Helical" evidence="1">
    <location>
        <begin position="12"/>
        <end position="34"/>
    </location>
</feature>
<dbReference type="Proteomes" id="UP000241167">
    <property type="component" value="Unassembled WGS sequence"/>
</dbReference>
<name>A0A2P7QG33_9SPHN</name>
<dbReference type="Pfam" id="PF03413">
    <property type="entry name" value="PepSY"/>
    <property type="match status" value="1"/>
</dbReference>
<dbReference type="EMBL" id="PXYI01000011">
    <property type="protein sequence ID" value="PSJ36909.1"/>
    <property type="molecule type" value="Genomic_DNA"/>
</dbReference>
<gene>
    <name evidence="3" type="ORF">C7I55_24695</name>
</gene>
<keyword evidence="1" id="KW-0812">Transmembrane</keyword>
<evidence type="ECO:0000256" key="1">
    <source>
        <dbReference type="SAM" id="Phobius"/>
    </source>
</evidence>
<keyword evidence="1" id="KW-1133">Transmembrane helix</keyword>
<keyword evidence="4" id="KW-1185">Reference proteome</keyword>
<evidence type="ECO:0000259" key="2">
    <source>
        <dbReference type="Pfam" id="PF03413"/>
    </source>
</evidence>